<dbReference type="GO" id="GO:0009116">
    <property type="term" value="P:nucleoside metabolic process"/>
    <property type="evidence" value="ECO:0007669"/>
    <property type="project" value="InterPro"/>
</dbReference>
<dbReference type="GO" id="GO:0042601">
    <property type="term" value="C:endospore-forming forespore"/>
    <property type="evidence" value="ECO:0007669"/>
    <property type="project" value="TreeGrafter"/>
</dbReference>
<dbReference type="OrthoDB" id="21362at2"/>
<dbReference type="Proteomes" id="UP000199659">
    <property type="component" value="Unassembled WGS sequence"/>
</dbReference>
<name>A0A1I6KKX1_9FIRM</name>
<reference evidence="1 2" key="1">
    <citation type="submission" date="2016-10" db="EMBL/GenBank/DDBJ databases">
        <authorList>
            <person name="de Groot N.N."/>
        </authorList>
    </citation>
    <scope>NUCLEOTIDE SEQUENCE [LARGE SCALE GENOMIC DNA]</scope>
    <source>
        <strain evidence="1 2">743A</strain>
    </source>
</reference>
<evidence type="ECO:0000313" key="2">
    <source>
        <dbReference type="Proteomes" id="UP000199659"/>
    </source>
</evidence>
<gene>
    <name evidence="1" type="ORF">SAMN05661086_02488</name>
</gene>
<organism evidence="1 2">
    <name type="scientific">Anaeromicropila populeti</name>
    <dbReference type="NCBI Taxonomy" id="37658"/>
    <lineage>
        <taxon>Bacteria</taxon>
        <taxon>Bacillati</taxon>
        <taxon>Bacillota</taxon>
        <taxon>Clostridia</taxon>
        <taxon>Lachnospirales</taxon>
        <taxon>Lachnospiraceae</taxon>
        <taxon>Anaeromicropila</taxon>
    </lineage>
</organism>
<dbReference type="PANTHER" id="PTHR37822">
    <property type="entry name" value="SPORE PHOTOPRODUCT LYASE-RELATED"/>
    <property type="match status" value="1"/>
</dbReference>
<dbReference type="SUPFAM" id="SSF53167">
    <property type="entry name" value="Purine and uridine phosphorylases"/>
    <property type="match status" value="1"/>
</dbReference>
<dbReference type="AlphaFoldDB" id="A0A1I6KKX1"/>
<dbReference type="GO" id="GO:0003913">
    <property type="term" value="F:DNA photolyase activity"/>
    <property type="evidence" value="ECO:0007669"/>
    <property type="project" value="TreeGrafter"/>
</dbReference>
<keyword evidence="2" id="KW-1185">Reference proteome</keyword>
<evidence type="ECO:0008006" key="3">
    <source>
        <dbReference type="Google" id="ProtNLM"/>
    </source>
</evidence>
<dbReference type="InterPro" id="IPR035994">
    <property type="entry name" value="Nucleoside_phosphorylase_sf"/>
</dbReference>
<dbReference type="EMBL" id="FOYZ01000009">
    <property type="protein sequence ID" value="SFR91688.1"/>
    <property type="molecule type" value="Genomic_DNA"/>
</dbReference>
<dbReference type="GO" id="GO:1904047">
    <property type="term" value="F:S-adenosyl-L-methionine binding"/>
    <property type="evidence" value="ECO:0007669"/>
    <property type="project" value="TreeGrafter"/>
</dbReference>
<protein>
    <recommendedName>
        <fullName evidence="3">Nucleoside phosphorylase</fullName>
    </recommendedName>
</protein>
<dbReference type="STRING" id="37658.SAMN05661086_02488"/>
<dbReference type="GO" id="GO:0051539">
    <property type="term" value="F:4 iron, 4 sulfur cluster binding"/>
    <property type="evidence" value="ECO:0007669"/>
    <property type="project" value="TreeGrafter"/>
</dbReference>
<dbReference type="Gene3D" id="3.40.50.1580">
    <property type="entry name" value="Nucleoside phosphorylase domain"/>
    <property type="match status" value="1"/>
</dbReference>
<accession>A0A1I6KKX1</accession>
<dbReference type="InterPro" id="IPR049539">
    <property type="entry name" value="SPL"/>
</dbReference>
<dbReference type="PANTHER" id="PTHR37822:SF2">
    <property type="entry name" value="SPORE PHOTOPRODUCT LYASE"/>
    <property type="match status" value="1"/>
</dbReference>
<evidence type="ECO:0000313" key="1">
    <source>
        <dbReference type="EMBL" id="SFR91688.1"/>
    </source>
</evidence>
<dbReference type="RefSeq" id="WP_092561248.1">
    <property type="nucleotide sequence ID" value="NZ_FOYZ01000009.1"/>
</dbReference>
<sequence>MIYISTAFYQEASPMIQAFSLNKLSQFSKYQVFGNEHFTLFITNPGPIASCIGSTYVLSGQRPEATDLFVNLGICGCTDTTIPIGTPCLCTQINESLTGRVFYPDVLFSHPFLECCLETHPGNISDNSQITSNAGTTLVDCEAASLYQSAQLFFQIHQMLFIKIVSDYLEPQSVTDIHVRSCIECNLTAVFQWLENIQQSMQTACANSLLDVESIPEFHLLASQLKLSATMKAQLKQLLNYSQLKGKDTGQLLSLCLEKTAQCNTKLEGKNYFEQFKQQLI</sequence>
<proteinExistence type="predicted"/>